<gene>
    <name evidence="5" type="primary">sarZ</name>
    <name evidence="5" type="ORF">IMCC3317_41250</name>
</gene>
<dbReference type="SUPFAM" id="SSF46785">
    <property type="entry name" value="Winged helix' DNA-binding domain"/>
    <property type="match status" value="1"/>
</dbReference>
<evidence type="ECO:0000259" key="4">
    <source>
        <dbReference type="PROSITE" id="PS50995"/>
    </source>
</evidence>
<feature type="domain" description="HTH marR-type" evidence="4">
    <location>
        <begin position="1"/>
        <end position="151"/>
    </location>
</feature>
<reference evidence="5 6" key="1">
    <citation type="journal article" date="2013" name="Int. J. Syst. Evol. Microbiol.">
        <title>Kordia antarctica sp. nov., isolated from Antarctic seawater.</title>
        <authorList>
            <person name="Baek K."/>
            <person name="Choi A."/>
            <person name="Kang I."/>
            <person name="Lee K."/>
            <person name="Cho J.C."/>
        </authorList>
    </citation>
    <scope>NUCLEOTIDE SEQUENCE [LARGE SCALE GENOMIC DNA]</scope>
    <source>
        <strain evidence="5 6">IMCC3317</strain>
    </source>
</reference>
<keyword evidence="2" id="KW-0238">DNA-binding</keyword>
<dbReference type="EMBL" id="CP019288">
    <property type="protein sequence ID" value="QHI38731.1"/>
    <property type="molecule type" value="Genomic_DNA"/>
</dbReference>
<evidence type="ECO:0000313" key="6">
    <source>
        <dbReference type="Proteomes" id="UP000464657"/>
    </source>
</evidence>
<evidence type="ECO:0000256" key="2">
    <source>
        <dbReference type="ARBA" id="ARBA00023125"/>
    </source>
</evidence>
<dbReference type="PANTHER" id="PTHR42756">
    <property type="entry name" value="TRANSCRIPTIONAL REGULATOR, MARR"/>
    <property type="match status" value="1"/>
</dbReference>
<keyword evidence="6" id="KW-1185">Reference proteome</keyword>
<evidence type="ECO:0000256" key="3">
    <source>
        <dbReference type="ARBA" id="ARBA00023163"/>
    </source>
</evidence>
<dbReference type="Pfam" id="PF01047">
    <property type="entry name" value="MarR"/>
    <property type="match status" value="1"/>
</dbReference>
<accession>A0A7L4ZQD6</accession>
<dbReference type="InterPro" id="IPR000835">
    <property type="entry name" value="HTH_MarR-typ"/>
</dbReference>
<dbReference type="GO" id="GO:0003700">
    <property type="term" value="F:DNA-binding transcription factor activity"/>
    <property type="evidence" value="ECO:0007669"/>
    <property type="project" value="InterPro"/>
</dbReference>
<dbReference type="KEGG" id="kan:IMCC3317_41250"/>
<name>A0A7L4ZQD6_9FLAO</name>
<dbReference type="Proteomes" id="UP000464657">
    <property type="component" value="Chromosome"/>
</dbReference>
<dbReference type="Gene3D" id="1.10.10.10">
    <property type="entry name" value="Winged helix-like DNA-binding domain superfamily/Winged helix DNA-binding domain"/>
    <property type="match status" value="1"/>
</dbReference>
<dbReference type="PROSITE" id="PS50995">
    <property type="entry name" value="HTH_MARR_2"/>
    <property type="match status" value="1"/>
</dbReference>
<evidence type="ECO:0000313" key="5">
    <source>
        <dbReference type="EMBL" id="QHI38731.1"/>
    </source>
</evidence>
<protein>
    <submittedName>
        <fullName evidence="5">HTH-type transcriptional regulator SarZ</fullName>
    </submittedName>
</protein>
<dbReference type="GO" id="GO:0003677">
    <property type="term" value="F:DNA binding"/>
    <property type="evidence" value="ECO:0007669"/>
    <property type="project" value="UniProtKB-KW"/>
</dbReference>
<keyword evidence="1" id="KW-0805">Transcription regulation</keyword>
<organism evidence="5 6">
    <name type="scientific">Kordia antarctica</name>
    <dbReference type="NCBI Taxonomy" id="1218801"/>
    <lineage>
        <taxon>Bacteria</taxon>
        <taxon>Pseudomonadati</taxon>
        <taxon>Bacteroidota</taxon>
        <taxon>Flavobacteriia</taxon>
        <taxon>Flavobacteriales</taxon>
        <taxon>Flavobacteriaceae</taxon>
        <taxon>Kordia</taxon>
    </lineage>
</organism>
<dbReference type="InterPro" id="IPR036388">
    <property type="entry name" value="WH-like_DNA-bd_sf"/>
</dbReference>
<dbReference type="InterPro" id="IPR036390">
    <property type="entry name" value="WH_DNA-bd_sf"/>
</dbReference>
<dbReference type="SMART" id="SM00347">
    <property type="entry name" value="HTH_MARR"/>
    <property type="match status" value="1"/>
</dbReference>
<proteinExistence type="predicted"/>
<dbReference type="RefSeq" id="WP_160131267.1">
    <property type="nucleotide sequence ID" value="NZ_CP019288.1"/>
</dbReference>
<dbReference type="OrthoDB" id="763883at2"/>
<evidence type="ECO:0000256" key="1">
    <source>
        <dbReference type="ARBA" id="ARBA00023015"/>
    </source>
</evidence>
<sequence>MNKLQDILKSNATLPLAKQTALNFMITNKVLSEKYLDFFKQYDISGQQFNVLRILKGQKGKPANLATIQERMIHKNSNTTRLIDKLILKGFVDRTICPENRRKVEILITKSGLELLDTIDPKLNELEEKNMQQLTIAEAETLNILLEKLRGSQSL</sequence>
<dbReference type="PRINTS" id="PR00598">
    <property type="entry name" value="HTHMARR"/>
</dbReference>
<dbReference type="PANTHER" id="PTHR42756:SF1">
    <property type="entry name" value="TRANSCRIPTIONAL REPRESSOR OF EMRAB OPERON"/>
    <property type="match status" value="1"/>
</dbReference>
<dbReference type="AlphaFoldDB" id="A0A7L4ZQD6"/>
<keyword evidence="3" id="KW-0804">Transcription</keyword>